<dbReference type="Gene3D" id="1.10.20.10">
    <property type="entry name" value="Histone, subunit A"/>
    <property type="match status" value="1"/>
</dbReference>
<name>A0AAI8VYP6_9PEZI</name>
<feature type="region of interest" description="Disordered" evidence="8">
    <location>
        <begin position="1"/>
        <end position="27"/>
    </location>
</feature>
<dbReference type="CDD" id="cd22912">
    <property type="entry name" value="HFD_H4"/>
    <property type="match status" value="1"/>
</dbReference>
<sequence>MPGKIDPRGKGGKGLGGKGLGGKGGTKRHRKILRDNIQGISQFLPRKPLLHDAPAHAQFTAKPAIRRLARREGVKRISGQIYEAVREAMKERMTRVRTCTMARPHACEVEVEAEVESRSLTYRQIIRDVVTFTEYRQRKTVTVGDVLHALRRIGRPIYGFDDIKTVQKAPAAKT</sequence>
<gene>
    <name evidence="9" type="ORF">KHLLAP_LOCUS13975</name>
</gene>
<feature type="compositionally biased region" description="Gly residues" evidence="8">
    <location>
        <begin position="12"/>
        <end position="24"/>
    </location>
</feature>
<dbReference type="InterPro" id="IPR001951">
    <property type="entry name" value="Histone_H4"/>
</dbReference>
<comment type="similarity">
    <text evidence="3">Belongs to the histone H4 family.</text>
</comment>
<dbReference type="GO" id="GO:0000786">
    <property type="term" value="C:nucleosome"/>
    <property type="evidence" value="ECO:0007669"/>
    <property type="project" value="UniProtKB-KW"/>
</dbReference>
<evidence type="ECO:0000256" key="3">
    <source>
        <dbReference type="ARBA" id="ARBA00006564"/>
    </source>
</evidence>
<keyword evidence="10" id="KW-1185">Reference proteome</keyword>
<evidence type="ECO:0000256" key="4">
    <source>
        <dbReference type="ARBA" id="ARBA00022454"/>
    </source>
</evidence>
<evidence type="ECO:0000256" key="7">
    <source>
        <dbReference type="ARBA" id="ARBA00023269"/>
    </source>
</evidence>
<evidence type="ECO:0000256" key="2">
    <source>
        <dbReference type="ARBA" id="ARBA00004286"/>
    </source>
</evidence>
<organism evidence="9 10">
    <name type="scientific">Anthostomella pinea</name>
    <dbReference type="NCBI Taxonomy" id="933095"/>
    <lineage>
        <taxon>Eukaryota</taxon>
        <taxon>Fungi</taxon>
        <taxon>Dikarya</taxon>
        <taxon>Ascomycota</taxon>
        <taxon>Pezizomycotina</taxon>
        <taxon>Sordariomycetes</taxon>
        <taxon>Xylariomycetidae</taxon>
        <taxon>Xylariales</taxon>
        <taxon>Xylariaceae</taxon>
        <taxon>Anthostomella</taxon>
    </lineage>
</organism>
<evidence type="ECO:0000256" key="1">
    <source>
        <dbReference type="ARBA" id="ARBA00004123"/>
    </source>
</evidence>
<comment type="subcellular location">
    <subcellularLocation>
        <location evidence="2">Chromosome</location>
    </subcellularLocation>
    <subcellularLocation>
        <location evidence="1">Nucleus</location>
    </subcellularLocation>
</comment>
<dbReference type="GO" id="GO:0005634">
    <property type="term" value="C:nucleus"/>
    <property type="evidence" value="ECO:0007669"/>
    <property type="project" value="UniProtKB-SubCell"/>
</dbReference>
<reference evidence="9" key="1">
    <citation type="submission" date="2023-10" db="EMBL/GenBank/DDBJ databases">
        <authorList>
            <person name="Hackl T."/>
        </authorList>
    </citation>
    <scope>NUCLEOTIDE SEQUENCE</scope>
</reference>
<dbReference type="InterPro" id="IPR009072">
    <property type="entry name" value="Histone-fold"/>
</dbReference>
<dbReference type="AlphaFoldDB" id="A0AAI8VYP6"/>
<protein>
    <submittedName>
        <fullName evidence="9">Uu.00g016260.m01.CDS01</fullName>
    </submittedName>
</protein>
<keyword evidence="7" id="KW-0544">Nucleosome core</keyword>
<comment type="caution">
    <text evidence="9">The sequence shown here is derived from an EMBL/GenBank/DDBJ whole genome shotgun (WGS) entry which is preliminary data.</text>
</comment>
<accession>A0AAI8VYP6</accession>
<keyword evidence="4" id="KW-0158">Chromosome</keyword>
<dbReference type="PRINTS" id="PR00623">
    <property type="entry name" value="HISTONEH4"/>
</dbReference>
<proteinExistence type="inferred from homology"/>
<dbReference type="GO" id="GO:0046982">
    <property type="term" value="F:protein heterodimerization activity"/>
    <property type="evidence" value="ECO:0007669"/>
    <property type="project" value="InterPro"/>
</dbReference>
<dbReference type="GO" id="GO:0003677">
    <property type="term" value="F:DNA binding"/>
    <property type="evidence" value="ECO:0007669"/>
    <property type="project" value="UniProtKB-KW"/>
</dbReference>
<dbReference type="SUPFAM" id="SSF47113">
    <property type="entry name" value="Histone-fold"/>
    <property type="match status" value="2"/>
</dbReference>
<evidence type="ECO:0000256" key="6">
    <source>
        <dbReference type="ARBA" id="ARBA00023242"/>
    </source>
</evidence>
<evidence type="ECO:0000256" key="8">
    <source>
        <dbReference type="SAM" id="MobiDB-lite"/>
    </source>
</evidence>
<dbReference type="PANTHER" id="PTHR10484">
    <property type="entry name" value="HISTONE H4"/>
    <property type="match status" value="1"/>
</dbReference>
<evidence type="ECO:0000256" key="5">
    <source>
        <dbReference type="ARBA" id="ARBA00023125"/>
    </source>
</evidence>
<keyword evidence="6" id="KW-0539">Nucleus</keyword>
<dbReference type="Proteomes" id="UP001295740">
    <property type="component" value="Unassembled WGS sequence"/>
</dbReference>
<dbReference type="EMBL" id="CAUWAG010000020">
    <property type="protein sequence ID" value="CAJ2513507.1"/>
    <property type="molecule type" value="Genomic_DNA"/>
</dbReference>
<evidence type="ECO:0000313" key="10">
    <source>
        <dbReference type="Proteomes" id="UP001295740"/>
    </source>
</evidence>
<evidence type="ECO:0000313" key="9">
    <source>
        <dbReference type="EMBL" id="CAJ2513507.1"/>
    </source>
</evidence>
<keyword evidence="5" id="KW-0238">DNA-binding</keyword>
<dbReference type="GO" id="GO:0030527">
    <property type="term" value="F:structural constituent of chromatin"/>
    <property type="evidence" value="ECO:0007669"/>
    <property type="project" value="InterPro"/>
</dbReference>